<dbReference type="RefSeq" id="WP_343923663.1">
    <property type="nucleotide sequence ID" value="NZ_BAAAIR010000034.1"/>
</dbReference>
<feature type="transmembrane region" description="Helical" evidence="9">
    <location>
        <begin position="579"/>
        <end position="600"/>
    </location>
</feature>
<feature type="transmembrane region" description="Helical" evidence="9">
    <location>
        <begin position="665"/>
        <end position="686"/>
    </location>
</feature>
<dbReference type="NCBIfam" id="NF007867">
    <property type="entry name" value="PRK10577.1-3"/>
    <property type="match status" value="1"/>
</dbReference>
<evidence type="ECO:0000256" key="9">
    <source>
        <dbReference type="SAM" id="Phobius"/>
    </source>
</evidence>
<dbReference type="InterPro" id="IPR037294">
    <property type="entry name" value="ABC_BtuC-like"/>
</dbReference>
<evidence type="ECO:0000256" key="2">
    <source>
        <dbReference type="ARBA" id="ARBA00007935"/>
    </source>
</evidence>
<evidence type="ECO:0000313" key="11">
    <source>
        <dbReference type="Proteomes" id="UP001595937"/>
    </source>
</evidence>
<dbReference type="Pfam" id="PF01032">
    <property type="entry name" value="FecCD"/>
    <property type="match status" value="2"/>
</dbReference>
<gene>
    <name evidence="10" type="ORF">ACFPK8_10180</name>
</gene>
<evidence type="ECO:0000256" key="1">
    <source>
        <dbReference type="ARBA" id="ARBA00004651"/>
    </source>
</evidence>
<feature type="compositionally biased region" description="Low complexity" evidence="8">
    <location>
        <begin position="1"/>
        <end position="12"/>
    </location>
</feature>
<name>A0ABW0FFW5_9MICO</name>
<dbReference type="Proteomes" id="UP001595937">
    <property type="component" value="Unassembled WGS sequence"/>
</dbReference>
<keyword evidence="5 9" id="KW-0812">Transmembrane</keyword>
<evidence type="ECO:0000256" key="4">
    <source>
        <dbReference type="ARBA" id="ARBA00022475"/>
    </source>
</evidence>
<organism evidence="10 11">
    <name type="scientific">Brachybacterium tyrofermentans</name>
    <dbReference type="NCBI Taxonomy" id="47848"/>
    <lineage>
        <taxon>Bacteria</taxon>
        <taxon>Bacillati</taxon>
        <taxon>Actinomycetota</taxon>
        <taxon>Actinomycetes</taxon>
        <taxon>Micrococcales</taxon>
        <taxon>Dermabacteraceae</taxon>
        <taxon>Brachybacterium</taxon>
    </lineage>
</organism>
<feature type="transmembrane region" description="Helical" evidence="9">
    <location>
        <begin position="482"/>
        <end position="501"/>
    </location>
</feature>
<keyword evidence="7 9" id="KW-0472">Membrane</keyword>
<keyword evidence="6 9" id="KW-1133">Transmembrane helix</keyword>
<evidence type="ECO:0000256" key="8">
    <source>
        <dbReference type="SAM" id="MobiDB-lite"/>
    </source>
</evidence>
<feature type="transmembrane region" description="Helical" evidence="9">
    <location>
        <begin position="38"/>
        <end position="65"/>
    </location>
</feature>
<dbReference type="PANTHER" id="PTHR30472:SF37">
    <property type="entry name" value="FE(3+) DICITRATE TRANSPORT SYSTEM PERMEASE PROTEIN FECD-RELATED"/>
    <property type="match status" value="1"/>
</dbReference>
<feature type="transmembrane region" description="Helical" evidence="9">
    <location>
        <begin position="698"/>
        <end position="715"/>
    </location>
</feature>
<evidence type="ECO:0000256" key="3">
    <source>
        <dbReference type="ARBA" id="ARBA00022448"/>
    </source>
</evidence>
<feature type="transmembrane region" description="Helical" evidence="9">
    <location>
        <begin position="450"/>
        <end position="470"/>
    </location>
</feature>
<dbReference type="CDD" id="cd06550">
    <property type="entry name" value="TM_ABC_iron-siderophores_like"/>
    <property type="match status" value="2"/>
</dbReference>
<dbReference type="SUPFAM" id="SSF81345">
    <property type="entry name" value="ABC transporter involved in vitamin B12 uptake, BtuC"/>
    <property type="match status" value="2"/>
</dbReference>
<evidence type="ECO:0000313" key="10">
    <source>
        <dbReference type="EMBL" id="MFC5297878.1"/>
    </source>
</evidence>
<feature type="transmembrane region" description="Helical" evidence="9">
    <location>
        <begin position="136"/>
        <end position="156"/>
    </location>
</feature>
<protein>
    <submittedName>
        <fullName evidence="10">Iron ABC transporter permease</fullName>
    </submittedName>
</protein>
<proteinExistence type="inferred from homology"/>
<feature type="transmembrane region" description="Helical" evidence="9">
    <location>
        <begin position="278"/>
        <end position="311"/>
    </location>
</feature>
<evidence type="ECO:0000256" key="5">
    <source>
        <dbReference type="ARBA" id="ARBA00022692"/>
    </source>
</evidence>
<evidence type="ECO:0000256" key="7">
    <source>
        <dbReference type="ARBA" id="ARBA00023136"/>
    </source>
</evidence>
<keyword evidence="11" id="KW-1185">Reference proteome</keyword>
<feature type="transmembrane region" description="Helical" evidence="9">
    <location>
        <begin position="105"/>
        <end position="124"/>
    </location>
</feature>
<dbReference type="PANTHER" id="PTHR30472">
    <property type="entry name" value="FERRIC ENTEROBACTIN TRANSPORT SYSTEM PERMEASE PROTEIN"/>
    <property type="match status" value="1"/>
</dbReference>
<feature type="transmembrane region" description="Helical" evidence="9">
    <location>
        <begin position="232"/>
        <end position="252"/>
    </location>
</feature>
<feature type="transmembrane region" description="Helical" evidence="9">
    <location>
        <begin position="507"/>
        <end position="528"/>
    </location>
</feature>
<sequence>MSRTATSPSSAPEHPPAPDQAPTSASIPSRSPREALRVGAGGILGGIATLVLLALGVIVVGAWHLTQGTSGIGLGNLLAYLTGGADTVGGVAIADLLTASRLPRLLAGVAVGVALGSAGALLQSVSRNALASPDTLAVTAGSYFALSLVAALGLAVPLWASSGVAFVGGLLAAAVVLALAGGAASSTTRLILAGSAVAMALQSGTSMLLILFQAETTGLYAWGSGSLSQLNLTASLRALPVIAVVLLLALLLSRRLDVLGLGDDAASGLGVPVRSTRVIAVLAAVLLSSTAVTVAGPIAFVGLGAPVLARLLGGVVRSLNRHLLLIPASGLIGALVVLLADAVVRAILGPQGATAVPTGIPTALLGAIIIILLARRLPDSGSRVPPPQARTSLRSRRQVVIVLAASGAALLGIALLGLLAGSLWLRTGDLALWVQGDAPSLVARALGERVPRMTAAVLAGAALALAGCVVQSTVRNPLAEPGLLGITSGAGLGAVIVVTALGGGRPLMIGFAVAAGIATFAVIALLAWRGGLAPERFVLVGIGVGYAMSSLTTFLLLQADAWNTPRILTWLSGTTYGRTLSDVAPVLVVLAITVPVMLSLHRELDLLAIDEDSPRLLGVRLQRTRVLVLGLAAVLAAISVVAVGVVGFVGLVAPHLARSLVGGRHLRSIPVAMLLGGVLVGLADALGRSLIAPAQVPAGLLVSLIGAPYFVWLLWRSRV</sequence>
<feature type="transmembrane region" description="Helical" evidence="9">
    <location>
        <begin position="626"/>
        <end position="653"/>
    </location>
</feature>
<feature type="transmembrane region" description="Helical" evidence="9">
    <location>
        <begin position="190"/>
        <end position="212"/>
    </location>
</feature>
<feature type="transmembrane region" description="Helical" evidence="9">
    <location>
        <begin position="360"/>
        <end position="378"/>
    </location>
</feature>
<dbReference type="InterPro" id="IPR000522">
    <property type="entry name" value="ABC_transptr_permease_BtuC"/>
</dbReference>
<comment type="similarity">
    <text evidence="2">Belongs to the binding-protein-dependent transport system permease family. FecCD subfamily.</text>
</comment>
<feature type="region of interest" description="Disordered" evidence="8">
    <location>
        <begin position="1"/>
        <end position="31"/>
    </location>
</feature>
<feature type="transmembrane region" description="Helical" evidence="9">
    <location>
        <begin position="323"/>
        <end position="348"/>
    </location>
</feature>
<reference evidence="11" key="1">
    <citation type="journal article" date="2019" name="Int. J. Syst. Evol. Microbiol.">
        <title>The Global Catalogue of Microorganisms (GCM) 10K type strain sequencing project: providing services to taxonomists for standard genome sequencing and annotation.</title>
        <authorList>
            <consortium name="The Broad Institute Genomics Platform"/>
            <consortium name="The Broad Institute Genome Sequencing Center for Infectious Disease"/>
            <person name="Wu L."/>
            <person name="Ma J."/>
        </authorList>
    </citation>
    <scope>NUCLEOTIDE SEQUENCE [LARGE SCALE GENOMIC DNA]</scope>
    <source>
        <strain evidence="11">CGMCC 1.16455</strain>
    </source>
</reference>
<dbReference type="EMBL" id="JBHSLN010000023">
    <property type="protein sequence ID" value="MFC5297878.1"/>
    <property type="molecule type" value="Genomic_DNA"/>
</dbReference>
<comment type="subcellular location">
    <subcellularLocation>
        <location evidence="1">Cell membrane</location>
        <topology evidence="1">Multi-pass membrane protein</topology>
    </subcellularLocation>
</comment>
<feature type="transmembrane region" description="Helical" evidence="9">
    <location>
        <begin position="537"/>
        <end position="559"/>
    </location>
</feature>
<comment type="caution">
    <text evidence="10">The sequence shown here is derived from an EMBL/GenBank/DDBJ whole genome shotgun (WGS) entry which is preliminary data.</text>
</comment>
<accession>A0ABW0FFW5</accession>
<keyword evidence="4" id="KW-1003">Cell membrane</keyword>
<feature type="transmembrane region" description="Helical" evidence="9">
    <location>
        <begin position="163"/>
        <end position="184"/>
    </location>
</feature>
<dbReference type="GeneID" id="303297140"/>
<keyword evidence="3" id="KW-0813">Transport</keyword>
<feature type="transmembrane region" description="Helical" evidence="9">
    <location>
        <begin position="77"/>
        <end position="98"/>
    </location>
</feature>
<feature type="transmembrane region" description="Helical" evidence="9">
    <location>
        <begin position="399"/>
        <end position="425"/>
    </location>
</feature>
<evidence type="ECO:0000256" key="6">
    <source>
        <dbReference type="ARBA" id="ARBA00022989"/>
    </source>
</evidence>
<dbReference type="Gene3D" id="1.10.3470.10">
    <property type="entry name" value="ABC transporter involved in vitamin B12 uptake, BtuC"/>
    <property type="match status" value="2"/>
</dbReference>